<dbReference type="EC" id="2.1.1.223" evidence="6"/>
<evidence type="ECO:0000313" key="8">
    <source>
        <dbReference type="EMBL" id="ADN77273.1"/>
    </source>
</evidence>
<dbReference type="Pfam" id="PF05175">
    <property type="entry name" value="MTS"/>
    <property type="match status" value="1"/>
</dbReference>
<dbReference type="PANTHER" id="PTHR47739:SF1">
    <property type="entry name" value="TRNA1(VAL) (ADENINE(37)-N6)-METHYLTRANSFERASE"/>
    <property type="match status" value="1"/>
</dbReference>
<name>E1SUG6_FERBD</name>
<dbReference type="InterPro" id="IPR050210">
    <property type="entry name" value="tRNA_Adenine-N(6)_MTase"/>
</dbReference>
<dbReference type="InterPro" id="IPR022882">
    <property type="entry name" value="tRNA_adenine-N6_MeTrfase"/>
</dbReference>
<evidence type="ECO:0000313" key="9">
    <source>
        <dbReference type="Proteomes" id="UP000006683"/>
    </source>
</evidence>
<evidence type="ECO:0000256" key="1">
    <source>
        <dbReference type="ARBA" id="ARBA00022490"/>
    </source>
</evidence>
<dbReference type="InterPro" id="IPR029063">
    <property type="entry name" value="SAM-dependent_MTases_sf"/>
</dbReference>
<evidence type="ECO:0000256" key="6">
    <source>
        <dbReference type="HAMAP-Rule" id="MF_01872"/>
    </source>
</evidence>
<dbReference type="RefSeq" id="WP_013346579.1">
    <property type="nucleotide sequence ID" value="NC_014541.1"/>
</dbReference>
<keyword evidence="2 6" id="KW-0489">Methyltransferase</keyword>
<dbReference type="Gene3D" id="3.40.50.150">
    <property type="entry name" value="Vaccinia Virus protein VP39"/>
    <property type="match status" value="1"/>
</dbReference>
<protein>
    <recommendedName>
        <fullName evidence="6">tRNA1(Val) (adenine(37)-N6)-methyltransferase</fullName>
        <ecNumber evidence="6">2.1.1.223</ecNumber>
    </recommendedName>
    <alternativeName>
        <fullName evidence="6">tRNA m6A37 methyltransferase</fullName>
    </alternativeName>
</protein>
<dbReference type="Proteomes" id="UP000006683">
    <property type="component" value="Chromosome"/>
</dbReference>
<evidence type="ECO:0000256" key="5">
    <source>
        <dbReference type="ARBA" id="ARBA00022694"/>
    </source>
</evidence>
<dbReference type="InterPro" id="IPR002052">
    <property type="entry name" value="DNA_methylase_N6_adenine_CS"/>
</dbReference>
<dbReference type="OrthoDB" id="9802805at2"/>
<dbReference type="GeneID" id="67183295"/>
<evidence type="ECO:0000259" key="7">
    <source>
        <dbReference type="Pfam" id="PF05175"/>
    </source>
</evidence>
<proteinExistence type="inferred from homology"/>
<reference evidence="8 9" key="1">
    <citation type="journal article" date="2010" name="Stand. Genomic Sci.">
        <title>Complete genome sequence of Ferrimonas balearica type strain (PAT).</title>
        <authorList>
            <person name="Nolan M."/>
            <person name="Sikorski J."/>
            <person name="Davenport K."/>
            <person name="Lucas S."/>
            <person name="Glavina Del Rio T."/>
            <person name="Tice H."/>
            <person name="Cheng J."/>
            <person name="Goodwin L."/>
            <person name="Pitluck S."/>
            <person name="Liolios K."/>
            <person name="Ivanova N."/>
            <person name="Mavromatis K."/>
            <person name="Ovchinnikova G."/>
            <person name="Pati A."/>
            <person name="Chen A."/>
            <person name="Palaniappan K."/>
            <person name="Land M."/>
            <person name="Hauser L."/>
            <person name="Chang Y."/>
            <person name="Jeffries C."/>
            <person name="Tapia R."/>
            <person name="Brettin T."/>
            <person name="Detter J."/>
            <person name="Han C."/>
            <person name="Yasawong M."/>
            <person name="Rohde M."/>
            <person name="Tindall B."/>
            <person name="Goker M."/>
            <person name="Woyke T."/>
            <person name="Bristow J."/>
            <person name="Eisen J."/>
            <person name="Markowitz V."/>
            <person name="Hugenholtz P."/>
            <person name="Kyrpides N."/>
            <person name="Klenk H."/>
            <person name="Lapidus A."/>
        </authorList>
    </citation>
    <scope>NUCLEOTIDE SEQUENCE [LARGE SCALE GENOMIC DNA]</scope>
    <source>
        <strain evidence="9">DSM 9799 / CCM 4581 / KCTC 23876 / PAT</strain>
    </source>
</reference>
<dbReference type="HOGENOM" id="CLU_061983_0_0_6"/>
<dbReference type="GO" id="GO:0008033">
    <property type="term" value="P:tRNA processing"/>
    <property type="evidence" value="ECO:0007669"/>
    <property type="project" value="UniProtKB-UniRule"/>
</dbReference>
<comment type="subcellular location">
    <subcellularLocation>
        <location evidence="6">Cytoplasm</location>
    </subcellularLocation>
</comment>
<dbReference type="GO" id="GO:0032259">
    <property type="term" value="P:methylation"/>
    <property type="evidence" value="ECO:0007669"/>
    <property type="project" value="UniProtKB-KW"/>
</dbReference>
<dbReference type="GO" id="GO:0016430">
    <property type="term" value="F:tRNA (adenine-N6)-methyltransferase activity"/>
    <property type="evidence" value="ECO:0007669"/>
    <property type="project" value="UniProtKB-UniRule"/>
</dbReference>
<keyword evidence="4 6" id="KW-0949">S-adenosyl-L-methionine</keyword>
<keyword evidence="1 6" id="KW-0963">Cytoplasm</keyword>
<accession>E1SUG6</accession>
<evidence type="ECO:0000256" key="2">
    <source>
        <dbReference type="ARBA" id="ARBA00022603"/>
    </source>
</evidence>
<comment type="catalytic activity">
    <reaction evidence="6">
        <text>adenosine(37) in tRNA1(Val) + S-adenosyl-L-methionine = N(6)-methyladenosine(37) in tRNA1(Val) + S-adenosyl-L-homocysteine + H(+)</text>
        <dbReference type="Rhea" id="RHEA:43160"/>
        <dbReference type="Rhea" id="RHEA-COMP:10369"/>
        <dbReference type="Rhea" id="RHEA-COMP:10370"/>
        <dbReference type="ChEBI" id="CHEBI:15378"/>
        <dbReference type="ChEBI" id="CHEBI:57856"/>
        <dbReference type="ChEBI" id="CHEBI:59789"/>
        <dbReference type="ChEBI" id="CHEBI:74411"/>
        <dbReference type="ChEBI" id="CHEBI:74449"/>
        <dbReference type="EC" id="2.1.1.223"/>
    </reaction>
</comment>
<organism evidence="8 9">
    <name type="scientific">Ferrimonas balearica (strain DSM 9799 / CCM 4581 / KCTC 23876 / PAT)</name>
    <dbReference type="NCBI Taxonomy" id="550540"/>
    <lineage>
        <taxon>Bacteria</taxon>
        <taxon>Pseudomonadati</taxon>
        <taxon>Pseudomonadota</taxon>
        <taxon>Gammaproteobacteria</taxon>
        <taxon>Alteromonadales</taxon>
        <taxon>Ferrimonadaceae</taxon>
        <taxon>Ferrimonas</taxon>
    </lineage>
</organism>
<comment type="function">
    <text evidence="6">Specifically methylates the adenine in position 37 of tRNA(1)(Val) (anticodon cmo5UAC).</text>
</comment>
<feature type="domain" description="Methyltransferase small" evidence="7">
    <location>
        <begin position="34"/>
        <end position="116"/>
    </location>
</feature>
<dbReference type="PANTHER" id="PTHR47739">
    <property type="entry name" value="TRNA1(VAL) (ADENINE(37)-N6)-METHYLTRANSFERASE"/>
    <property type="match status" value="1"/>
</dbReference>
<dbReference type="PRINTS" id="PR00507">
    <property type="entry name" value="N12N6MTFRASE"/>
</dbReference>
<dbReference type="InterPro" id="IPR007848">
    <property type="entry name" value="Small_mtfrase_dom"/>
</dbReference>
<dbReference type="HAMAP" id="MF_01872">
    <property type="entry name" value="tRNA_methyltr_YfiC"/>
    <property type="match status" value="1"/>
</dbReference>
<dbReference type="GO" id="GO:0005737">
    <property type="term" value="C:cytoplasm"/>
    <property type="evidence" value="ECO:0007669"/>
    <property type="project" value="UniProtKB-SubCell"/>
</dbReference>
<dbReference type="SUPFAM" id="SSF53335">
    <property type="entry name" value="S-adenosyl-L-methionine-dependent methyltransferases"/>
    <property type="match status" value="1"/>
</dbReference>
<dbReference type="PROSITE" id="PS00092">
    <property type="entry name" value="N6_MTASE"/>
    <property type="match status" value="1"/>
</dbReference>
<dbReference type="CDD" id="cd02440">
    <property type="entry name" value="AdoMet_MTases"/>
    <property type="match status" value="1"/>
</dbReference>
<dbReference type="AlphaFoldDB" id="E1SUG6"/>
<dbReference type="STRING" id="550540.Fbal_3073"/>
<evidence type="ECO:0000256" key="3">
    <source>
        <dbReference type="ARBA" id="ARBA00022679"/>
    </source>
</evidence>
<evidence type="ECO:0000256" key="4">
    <source>
        <dbReference type="ARBA" id="ARBA00022691"/>
    </source>
</evidence>
<comment type="similarity">
    <text evidence="6">Belongs to the methyltransferase superfamily. tRNA (adenine-N(6)-)-methyltransferase family.</text>
</comment>
<sequence length="234" mass="25593">MPFTFKQFHVDDRSCGMPVSTDGVMLGAWAALPDQGRVLDLGTGSGLLALMASQRSQAHITAVELDPDACRQAEANFAASPWTERLQLVQCDVRDWHPSAPFDAIVCNPPYFTSGERSQRGQSRAQARHVDTLSHDDLLNALVRLLHPKGCASLILPLVEGELLLTRLANSGLHLIRRTAVHSRADKPTQRLLLTLSRQPAEPVLDTLVIHSQDGGYSAAFCALTQDFYLKMGS</sequence>
<dbReference type="KEGG" id="fbl:Fbal_3073"/>
<dbReference type="EMBL" id="CP002209">
    <property type="protein sequence ID" value="ADN77273.1"/>
    <property type="molecule type" value="Genomic_DNA"/>
</dbReference>
<keyword evidence="3 6" id="KW-0808">Transferase</keyword>
<dbReference type="GO" id="GO:0003676">
    <property type="term" value="F:nucleic acid binding"/>
    <property type="evidence" value="ECO:0007669"/>
    <property type="project" value="InterPro"/>
</dbReference>
<keyword evidence="5 6" id="KW-0819">tRNA processing</keyword>
<dbReference type="eggNOG" id="COG4123">
    <property type="taxonomic scope" value="Bacteria"/>
</dbReference>
<keyword evidence="9" id="KW-1185">Reference proteome</keyword>
<gene>
    <name evidence="8" type="ordered locus">Fbal_3073</name>
</gene>